<gene>
    <name evidence="1" type="ORF">PHMEG_00032605</name>
</gene>
<accession>A0A225UV88</accession>
<name>A0A225UV88_9STRA</name>
<dbReference type="Proteomes" id="UP000198211">
    <property type="component" value="Unassembled WGS sequence"/>
</dbReference>
<organism evidence="1 2">
    <name type="scientific">Phytophthora megakarya</name>
    <dbReference type="NCBI Taxonomy" id="4795"/>
    <lineage>
        <taxon>Eukaryota</taxon>
        <taxon>Sar</taxon>
        <taxon>Stramenopiles</taxon>
        <taxon>Oomycota</taxon>
        <taxon>Peronosporomycetes</taxon>
        <taxon>Peronosporales</taxon>
        <taxon>Peronosporaceae</taxon>
        <taxon>Phytophthora</taxon>
    </lineage>
</organism>
<sequence>MEHICLHLLVRVGGIIISARTSDDISEWKNALKAAFKMRNPGAATFILGIEIDHDKVVETVMIKQTGYIGDIAERFGQRDAKRVNNTHGYLYVERTEMQSNPYCYLIRFLLYITTFKIGYMDMKHQLADVRTIALGTKTLLYRRNDSGVKAKVTEQ</sequence>
<reference evidence="2" key="1">
    <citation type="submission" date="2017-03" db="EMBL/GenBank/DDBJ databases">
        <title>Phytopthora megakarya and P. palmivora, two closely related causual agents of cacao black pod achieved similar genome size and gene model numbers by different mechanisms.</title>
        <authorList>
            <person name="Ali S."/>
            <person name="Shao J."/>
            <person name="Larry D.J."/>
            <person name="Kronmiller B."/>
            <person name="Shen D."/>
            <person name="Strem M.D."/>
            <person name="Melnick R.L."/>
            <person name="Guiltinan M.J."/>
            <person name="Tyler B.M."/>
            <person name="Meinhardt L.W."/>
            <person name="Bailey B.A."/>
        </authorList>
    </citation>
    <scope>NUCLEOTIDE SEQUENCE [LARGE SCALE GENOMIC DNA]</scope>
    <source>
        <strain evidence="2">zdho120</strain>
    </source>
</reference>
<protein>
    <submittedName>
        <fullName evidence="1">Polyprotein</fullName>
    </submittedName>
</protein>
<dbReference type="EMBL" id="NBNE01010990">
    <property type="protein sequence ID" value="OWY96980.1"/>
    <property type="molecule type" value="Genomic_DNA"/>
</dbReference>
<evidence type="ECO:0000313" key="2">
    <source>
        <dbReference type="Proteomes" id="UP000198211"/>
    </source>
</evidence>
<evidence type="ECO:0000313" key="1">
    <source>
        <dbReference type="EMBL" id="OWY96980.1"/>
    </source>
</evidence>
<dbReference type="OrthoDB" id="123721at2759"/>
<comment type="caution">
    <text evidence="1">The sequence shown here is derived from an EMBL/GenBank/DDBJ whole genome shotgun (WGS) entry which is preliminary data.</text>
</comment>
<dbReference type="AlphaFoldDB" id="A0A225UV88"/>
<keyword evidence="2" id="KW-1185">Reference proteome</keyword>
<proteinExistence type="predicted"/>